<evidence type="ECO:0000313" key="1">
    <source>
        <dbReference type="EMBL" id="ODB98279.1"/>
    </source>
</evidence>
<protein>
    <submittedName>
        <fullName evidence="1">Uncharacterized protein</fullName>
    </submittedName>
</protein>
<dbReference type="RefSeq" id="WP_069006533.1">
    <property type="nucleotide sequence ID" value="NZ_LVJX01000014.1"/>
</dbReference>
<sequence length="152" mass="17492">MTDHKPKVKKRAGKVVHSAVSLHAREKAEEIRGRYDRVIDYQTVLEMLEDRKSVRYPVELRFVSEGIDPGMFARTEPVSENPEDGYTIMLHNYFENRHDDLPMLILYQLVLVNYGDLATANDAEIFGATILGLDRDTYYQQVAALVDDVWSD</sequence>
<dbReference type="AlphaFoldDB" id="A0A1E2UU35"/>
<dbReference type="EMBL" id="LVJZ01000003">
    <property type="protein sequence ID" value="ODB98279.1"/>
    <property type="molecule type" value="Genomic_DNA"/>
</dbReference>
<name>A0A1E2UU35_9GAMM</name>
<dbReference type="OrthoDB" id="9553637at2"/>
<dbReference type="Proteomes" id="UP000094849">
    <property type="component" value="Unassembled WGS sequence"/>
</dbReference>
<dbReference type="STRING" id="1818881.A3196_16875"/>
<gene>
    <name evidence="1" type="ORF">A3196_16875</name>
</gene>
<proteinExistence type="predicted"/>
<keyword evidence="2" id="KW-1185">Reference proteome</keyword>
<reference evidence="1 2" key="1">
    <citation type="submission" date="2016-03" db="EMBL/GenBank/DDBJ databases">
        <title>Chemosynthetic sulphur-oxidizing symbionts of marine invertebrate animals are capable of nitrogen fixation.</title>
        <authorList>
            <person name="Petersen J.M."/>
            <person name="Kemper A."/>
            <person name="Gruber-Vodicka H."/>
            <person name="Cardini U."/>
            <person name="Geest Mvander."/>
            <person name="Kleiner M."/>
            <person name="Bulgheresi S."/>
            <person name="Fussmann M."/>
            <person name="Herbold C."/>
            <person name="Seah B.K.B."/>
            <person name="Antony C.Paul."/>
            <person name="Liu D."/>
            <person name="Belitz A."/>
            <person name="Weber M."/>
        </authorList>
    </citation>
    <scope>NUCLEOTIDE SEQUENCE [LARGE SCALE GENOMIC DNA]</scope>
    <source>
        <strain evidence="1">G_D</strain>
    </source>
</reference>
<accession>A0A1E2UU35</accession>
<comment type="caution">
    <text evidence="1">The sequence shown here is derived from an EMBL/GenBank/DDBJ whole genome shotgun (WGS) entry which is preliminary data.</text>
</comment>
<organism evidence="1 2">
    <name type="scientific">Candidatus Thiodiazotropha endoloripes</name>
    <dbReference type="NCBI Taxonomy" id="1818881"/>
    <lineage>
        <taxon>Bacteria</taxon>
        <taxon>Pseudomonadati</taxon>
        <taxon>Pseudomonadota</taxon>
        <taxon>Gammaproteobacteria</taxon>
        <taxon>Chromatiales</taxon>
        <taxon>Sedimenticolaceae</taxon>
        <taxon>Candidatus Thiodiazotropha</taxon>
    </lineage>
</organism>
<evidence type="ECO:0000313" key="2">
    <source>
        <dbReference type="Proteomes" id="UP000094849"/>
    </source>
</evidence>